<evidence type="ECO:0000313" key="2">
    <source>
        <dbReference type="EMBL" id="JAG02182.1"/>
    </source>
</evidence>
<dbReference type="EMBL" id="GBHO01041423">
    <property type="protein sequence ID" value="JAG02181.1"/>
    <property type="molecule type" value="Transcribed_RNA"/>
</dbReference>
<dbReference type="EMBL" id="GBHO01041417">
    <property type="protein sequence ID" value="JAG02187.1"/>
    <property type="molecule type" value="Transcribed_RNA"/>
</dbReference>
<evidence type="ECO:0000313" key="3">
    <source>
        <dbReference type="EMBL" id="JAG02187.1"/>
    </source>
</evidence>
<name>A0A0A9W443_LYGHE</name>
<dbReference type="EMBL" id="GBHO01041416">
    <property type="protein sequence ID" value="JAG02188.1"/>
    <property type="molecule type" value="Transcribed_RNA"/>
</dbReference>
<reference evidence="5" key="3">
    <citation type="journal article" date="2016" name="Gigascience">
        <title>De novo construction of an expanded transcriptome assembly for the western tarnished plant bug, Lygus hesperus.</title>
        <authorList>
            <person name="Tassone E.E."/>
            <person name="Geib S.M."/>
            <person name="Hall B."/>
            <person name="Fabrick J.A."/>
            <person name="Brent C.S."/>
            <person name="Hull J.J."/>
        </authorList>
    </citation>
    <scope>NUCLEOTIDE SEQUENCE</scope>
</reference>
<reference evidence="1" key="1">
    <citation type="journal article" date="2014" name="PLoS ONE">
        <title>Transcriptome-Based Identification of ABC Transporters in the Western Tarnished Plant Bug Lygus hesperus.</title>
        <authorList>
            <person name="Hull J.J."/>
            <person name="Chaney K."/>
            <person name="Geib S.M."/>
            <person name="Fabrick J.A."/>
            <person name="Brent C.S."/>
            <person name="Walsh D."/>
            <person name="Lavine L.C."/>
        </authorList>
    </citation>
    <scope>NUCLEOTIDE SEQUENCE</scope>
</reference>
<accession>A0A0A9W443</accession>
<organism evidence="1">
    <name type="scientific">Lygus hesperus</name>
    <name type="common">Western plant bug</name>
    <dbReference type="NCBI Taxonomy" id="30085"/>
    <lineage>
        <taxon>Eukaryota</taxon>
        <taxon>Metazoa</taxon>
        <taxon>Ecdysozoa</taxon>
        <taxon>Arthropoda</taxon>
        <taxon>Hexapoda</taxon>
        <taxon>Insecta</taxon>
        <taxon>Pterygota</taxon>
        <taxon>Neoptera</taxon>
        <taxon>Paraneoptera</taxon>
        <taxon>Hemiptera</taxon>
        <taxon>Heteroptera</taxon>
        <taxon>Panheteroptera</taxon>
        <taxon>Cimicomorpha</taxon>
        <taxon>Miridae</taxon>
        <taxon>Mirini</taxon>
        <taxon>Lygus</taxon>
    </lineage>
</organism>
<evidence type="ECO:0000313" key="1">
    <source>
        <dbReference type="EMBL" id="JAG02181.1"/>
    </source>
</evidence>
<evidence type="ECO:0000313" key="4">
    <source>
        <dbReference type="EMBL" id="JAG02188.1"/>
    </source>
</evidence>
<proteinExistence type="predicted"/>
<reference evidence="1" key="2">
    <citation type="submission" date="2014-07" db="EMBL/GenBank/DDBJ databases">
        <authorList>
            <person name="Hull J."/>
        </authorList>
    </citation>
    <scope>NUCLEOTIDE SEQUENCE</scope>
</reference>
<protein>
    <submittedName>
        <fullName evidence="1">Meiotic coiled-coil protein 1</fullName>
    </submittedName>
</protein>
<sequence>MKRYRKNSARTQHFQFALDDSSTAHETELACHVAEVELLQTLLQCVDTTTAASPPASQRLRRRLEKFAKPLLQQCLPSGSSNHQLDSSTQHSHAYNILRFVLQHEFCQEHRAKLAVHVAPRVPCGNALQLHSVLANTCSYGQFLHFVLTFNSDSGLGDSSSVQHCDFYQFLQLCTESNSNSTRALLAVEYLLQCVEDLNYHTKHTHPSVHPASLAVTQGVLG</sequence>
<dbReference type="AlphaFoldDB" id="A0A0A9W443"/>
<gene>
    <name evidence="1" type="primary">mcp1_2</name>
    <name evidence="3" type="synonym">mcp1_0</name>
    <name evidence="4" type="synonym">mcp1_1</name>
    <name evidence="2" type="synonym">mcp1_3</name>
    <name evidence="4" type="ORF">CM83_24574</name>
    <name evidence="3" type="ORF">CM83_24585</name>
    <name evidence="2" type="ORF">CM83_24606</name>
    <name evidence="1" type="ORF">CM83_24638</name>
    <name evidence="5" type="ORF">g.34373</name>
</gene>
<evidence type="ECO:0000313" key="5">
    <source>
        <dbReference type="EMBL" id="JAQ08244.1"/>
    </source>
</evidence>
<dbReference type="EMBL" id="GDHC01010385">
    <property type="protein sequence ID" value="JAQ08244.1"/>
    <property type="molecule type" value="Transcribed_RNA"/>
</dbReference>
<dbReference type="EMBL" id="GBHO01041422">
    <property type="protein sequence ID" value="JAG02182.1"/>
    <property type="molecule type" value="Transcribed_RNA"/>
</dbReference>